<proteinExistence type="predicted"/>
<protein>
    <recommendedName>
        <fullName evidence="3">TFIIB-type domain-containing protein</fullName>
    </recommendedName>
</protein>
<feature type="transmembrane region" description="Helical" evidence="1">
    <location>
        <begin position="605"/>
        <end position="626"/>
    </location>
</feature>
<keyword evidence="1" id="KW-0472">Membrane</keyword>
<accession>Q9P9C0</accession>
<evidence type="ECO:0000256" key="1">
    <source>
        <dbReference type="SAM" id="Phobius"/>
    </source>
</evidence>
<sequence length="679" mass="73170">MQRQALLILSCFLFAIILPSNPLIEQSSAEDVTVCCDSTEADLYLLSSEGSSILSPFEDLLSETPTSASFESALTSPEQIEKWALPSGWSGILPEDTWSLELYYEVSGAGGANLDLSATVTVGGSTFTGYLDNASSFVSGSGTVTIDIPVESVTVSGTSEVSLTLSAGRVVFIVPQGQDAKIEFLWGSEAEDSRVSANLPLIDLSLQEPVVEGDLVYFGLRIESPFGMEALVFSDSITLSVNGILLGGDPTEVSEGDAILVIWTWEGAAGGVETVDVSMEYVLQPGVKLTGLTVFEVETFDSTGGSGGYYPLNEPLRSSGRGSPLSITIDLELESEDNGLRLSRSSTLQISGEMAFWMRWGMDHMGDEAIPLSPVLKNFQAGSVSDDDRGSRVIESIEVNQFEGYMESYYITYFQLGLGIESEELLGDLSDADTFAITLDLMGEERVTNAPLSLRIDSLTPVQSGVSYNLLRSFIKAQPSPLWSGYDISVSGSSSLMTSFSTVELDVSDVLEVDYLRFPWGEMVTIRGDGLTQSDEFSITTKPTSSPLHAPLSLTIIVGIILSGGLWLAFTMVRQKNRYPLLIETILIPIVFVMLFFAYPPLFVLFSSTGVAFAWLATALVSPKLIDNGIRNPTKAPNIVTSFPTINCPQCGVPNPVTSDERPIRLECTGCGRIIKIVA</sequence>
<evidence type="ECO:0008006" key="3">
    <source>
        <dbReference type="Google" id="ProtNLM"/>
    </source>
</evidence>
<feature type="transmembrane region" description="Helical" evidence="1">
    <location>
        <begin position="548"/>
        <end position="569"/>
    </location>
</feature>
<feature type="transmembrane region" description="Helical" evidence="1">
    <location>
        <begin position="581"/>
        <end position="599"/>
    </location>
</feature>
<evidence type="ECO:0000313" key="2">
    <source>
        <dbReference type="EMBL" id="AAF97198.1"/>
    </source>
</evidence>
<dbReference type="EMBL" id="AF268611">
    <property type="protein sequence ID" value="AAF97198.1"/>
    <property type="molecule type" value="Genomic_DNA"/>
</dbReference>
<keyword evidence="1" id="KW-0812">Transmembrane</keyword>
<dbReference type="AlphaFoldDB" id="Q9P9C0"/>
<name>Q9P9C0_9ARCH</name>
<keyword evidence="1" id="KW-1133">Transmembrane helix</keyword>
<organism evidence="2">
    <name type="scientific">uncultured marine group II euryarchaeote 37F11</name>
    <dbReference type="NCBI Taxonomy" id="133822"/>
    <lineage>
        <taxon>Archaea</taxon>
        <taxon>Methanobacteriati</taxon>
        <taxon>Thermoplasmatota</taxon>
        <taxon>Candidatus Poseidoniia</taxon>
        <taxon>Candidatus Poseidoniales</taxon>
        <taxon>environmental samples</taxon>
    </lineage>
</organism>
<reference evidence="2" key="1">
    <citation type="journal article" date="2000" name="Environ. Microbiol.">
        <title>Construction and analysis of bacterial artificial chromosome libraries from a marine microbial assemblage.</title>
        <authorList>
            <person name="Beja O."/>
            <person name="Suzuki M.T."/>
            <person name="Koonin E.V."/>
            <person name="Aravind L."/>
            <person name="Hadd A."/>
            <person name="Nguyen L.P."/>
            <person name="Villacorta R."/>
            <person name="Amjadi M."/>
            <person name="Garrigues C."/>
            <person name="Jovanovich S.B."/>
            <person name="Feldman R.A."/>
            <person name="Delong E.F."/>
        </authorList>
    </citation>
    <scope>NUCLEOTIDE SEQUENCE</scope>
</reference>